<comment type="caution">
    <text evidence="2">The sequence shown here is derived from an EMBL/GenBank/DDBJ whole genome shotgun (WGS) entry which is preliminary data.</text>
</comment>
<protein>
    <submittedName>
        <fullName evidence="2">Uncharacterized protein</fullName>
    </submittedName>
</protein>
<keyword evidence="3" id="KW-1185">Reference proteome</keyword>
<evidence type="ECO:0000313" key="2">
    <source>
        <dbReference type="EMBL" id="KAG2613763.1"/>
    </source>
</evidence>
<evidence type="ECO:0000256" key="1">
    <source>
        <dbReference type="SAM" id="Phobius"/>
    </source>
</evidence>
<organism evidence="2 3">
    <name type="scientific">Panicum virgatum</name>
    <name type="common">Blackwell switchgrass</name>
    <dbReference type="NCBI Taxonomy" id="38727"/>
    <lineage>
        <taxon>Eukaryota</taxon>
        <taxon>Viridiplantae</taxon>
        <taxon>Streptophyta</taxon>
        <taxon>Embryophyta</taxon>
        <taxon>Tracheophyta</taxon>
        <taxon>Spermatophyta</taxon>
        <taxon>Magnoliopsida</taxon>
        <taxon>Liliopsida</taxon>
        <taxon>Poales</taxon>
        <taxon>Poaceae</taxon>
        <taxon>PACMAD clade</taxon>
        <taxon>Panicoideae</taxon>
        <taxon>Panicodae</taxon>
        <taxon>Paniceae</taxon>
        <taxon>Panicinae</taxon>
        <taxon>Panicum</taxon>
        <taxon>Panicum sect. Hiantes</taxon>
    </lineage>
</organism>
<dbReference type="EMBL" id="CM029043">
    <property type="protein sequence ID" value="KAG2613763.1"/>
    <property type="molecule type" value="Genomic_DNA"/>
</dbReference>
<accession>A0A8T0TXT7</accession>
<dbReference type="AlphaFoldDB" id="A0A8T0TXT7"/>
<reference evidence="2" key="1">
    <citation type="submission" date="2020-05" db="EMBL/GenBank/DDBJ databases">
        <title>WGS assembly of Panicum virgatum.</title>
        <authorList>
            <person name="Lovell J.T."/>
            <person name="Jenkins J."/>
            <person name="Shu S."/>
            <person name="Juenger T.E."/>
            <person name="Schmutz J."/>
        </authorList>
    </citation>
    <scope>NUCLEOTIDE SEQUENCE</scope>
    <source>
        <strain evidence="2">AP13</strain>
    </source>
</reference>
<keyword evidence="1" id="KW-0812">Transmembrane</keyword>
<keyword evidence="1" id="KW-0472">Membrane</keyword>
<feature type="transmembrane region" description="Helical" evidence="1">
    <location>
        <begin position="12"/>
        <end position="34"/>
    </location>
</feature>
<sequence length="52" mass="5592">MFHILIGIGGLPVYLSTEPVCVITFTFLFTLLFLCGDDDTAKACFSTFAVAA</sequence>
<dbReference type="Proteomes" id="UP000823388">
    <property type="component" value="Chromosome 4K"/>
</dbReference>
<name>A0A8T0TXT7_PANVG</name>
<proteinExistence type="predicted"/>
<evidence type="ECO:0000313" key="3">
    <source>
        <dbReference type="Proteomes" id="UP000823388"/>
    </source>
</evidence>
<gene>
    <name evidence="2" type="ORF">PVAP13_4KG403801</name>
</gene>
<keyword evidence="1" id="KW-1133">Transmembrane helix</keyword>